<evidence type="ECO:0000259" key="8">
    <source>
        <dbReference type="Pfam" id="PF01773"/>
    </source>
</evidence>
<keyword evidence="3" id="KW-1003">Cell membrane</keyword>
<dbReference type="Pfam" id="PF07670">
    <property type="entry name" value="Gate"/>
    <property type="match status" value="1"/>
</dbReference>
<evidence type="ECO:0000256" key="7">
    <source>
        <dbReference type="SAM" id="Phobius"/>
    </source>
</evidence>
<evidence type="ECO:0000256" key="2">
    <source>
        <dbReference type="ARBA" id="ARBA00009033"/>
    </source>
</evidence>
<dbReference type="Pfam" id="PF01773">
    <property type="entry name" value="Nucleos_tra2_N"/>
    <property type="match status" value="1"/>
</dbReference>
<keyword evidence="5 7" id="KW-1133">Transmembrane helix</keyword>
<keyword evidence="6 7" id="KW-0472">Membrane</keyword>
<dbReference type="InterPro" id="IPR002668">
    <property type="entry name" value="CNT_N_dom"/>
</dbReference>
<evidence type="ECO:0000256" key="1">
    <source>
        <dbReference type="ARBA" id="ARBA00004651"/>
    </source>
</evidence>
<dbReference type="PANTHER" id="PTHR10590">
    <property type="entry name" value="SODIUM/NUCLEOSIDE COTRANSPORTER"/>
    <property type="match status" value="1"/>
</dbReference>
<feature type="transmembrane region" description="Helical" evidence="7">
    <location>
        <begin position="91"/>
        <end position="112"/>
    </location>
</feature>
<organism evidence="11 12">
    <name type="scientific">Psychrobacillus glaciei</name>
    <dbReference type="NCBI Taxonomy" id="2283160"/>
    <lineage>
        <taxon>Bacteria</taxon>
        <taxon>Bacillati</taxon>
        <taxon>Bacillota</taxon>
        <taxon>Bacilli</taxon>
        <taxon>Bacillales</taxon>
        <taxon>Bacillaceae</taxon>
        <taxon>Psychrobacillus</taxon>
    </lineage>
</organism>
<comment type="subcellular location">
    <subcellularLocation>
        <location evidence="1">Cell membrane</location>
        <topology evidence="1">Multi-pass membrane protein</topology>
    </subcellularLocation>
</comment>
<dbReference type="InterPro" id="IPR011642">
    <property type="entry name" value="Gate_dom"/>
</dbReference>
<dbReference type="GO" id="GO:0015293">
    <property type="term" value="F:symporter activity"/>
    <property type="evidence" value="ECO:0007669"/>
    <property type="project" value="TreeGrafter"/>
</dbReference>
<feature type="transmembrane region" description="Helical" evidence="7">
    <location>
        <begin position="334"/>
        <end position="356"/>
    </location>
</feature>
<feature type="domain" description="Concentrative nucleoside transporter C-terminal" evidence="9">
    <location>
        <begin position="194"/>
        <end position="392"/>
    </location>
</feature>
<dbReference type="InterPro" id="IPR011657">
    <property type="entry name" value="CNT_C_dom"/>
</dbReference>
<evidence type="ECO:0000313" key="12">
    <source>
        <dbReference type="Proteomes" id="UP000325517"/>
    </source>
</evidence>
<feature type="transmembrane region" description="Helical" evidence="7">
    <location>
        <begin position="167"/>
        <end position="188"/>
    </location>
</feature>
<feature type="transmembrane region" description="Helical" evidence="7">
    <location>
        <begin position="194"/>
        <end position="219"/>
    </location>
</feature>
<dbReference type="RefSeq" id="WP_151701986.1">
    <property type="nucleotide sequence ID" value="NZ_CP031223.1"/>
</dbReference>
<dbReference type="Proteomes" id="UP000325517">
    <property type="component" value="Chromosome"/>
</dbReference>
<evidence type="ECO:0000313" key="11">
    <source>
        <dbReference type="EMBL" id="QFF98435.1"/>
    </source>
</evidence>
<feature type="transmembrane region" description="Helical" evidence="7">
    <location>
        <begin position="376"/>
        <end position="394"/>
    </location>
</feature>
<feature type="transmembrane region" description="Helical" evidence="7">
    <location>
        <begin position="249"/>
        <end position="270"/>
    </location>
</feature>
<evidence type="ECO:0000259" key="9">
    <source>
        <dbReference type="Pfam" id="PF07662"/>
    </source>
</evidence>
<dbReference type="InterPro" id="IPR008276">
    <property type="entry name" value="C_nuclsd_transpt"/>
</dbReference>
<evidence type="ECO:0000256" key="5">
    <source>
        <dbReference type="ARBA" id="ARBA00022989"/>
    </source>
</evidence>
<feature type="domain" description="Nucleoside transporter/FeoB GTPase Gate" evidence="10">
    <location>
        <begin position="92"/>
        <end position="190"/>
    </location>
</feature>
<dbReference type="PANTHER" id="PTHR10590:SF23">
    <property type="entry name" value="NUPC_NUPG FAMILY NUCLEOSIDE CNT TRANSPORTER"/>
    <property type="match status" value="1"/>
</dbReference>
<feature type="transmembrane region" description="Helical" evidence="7">
    <location>
        <begin position="30"/>
        <end position="48"/>
    </location>
</feature>
<sequence>MTGLFTAILSVIVLIGTAFLLSNNKKNINYRAVVILFIAQLVTAYAMLHTSIGGKIVIAVTNFFSKLMEFGREGIAFVFGGFVFANDTPVFFISVLLLIVFTSTLLSVLTYIRILPLMIKYLGGAISKVTGLPVIESFSTVASSIFGDTGALLAVKTHIPKMNRNRLFIATTASMTSVSASIVGAYMTMIPPKYVLIALPLNVMSGLLLASMVAPAQYVEGEQIKVKDMIHDESLFEAIGNGAIDGMKVAGIVGAMLIAYISLIAMINFVLTATIGTDLTTILGYLLSPVAWLMGVPAHEMIRAGGIMGTKIISNEFVAMLGFKEIIPNLSAKTVGVVSAFLVSFANFSTIGIILGTVKAIDEKQSAMVAKFGLKMLFVATMASVLTATIVGLFI</sequence>
<proteinExistence type="inferred from homology"/>
<dbReference type="KEGG" id="psyo:PB01_06120"/>
<feature type="transmembrane region" description="Helical" evidence="7">
    <location>
        <begin position="282"/>
        <end position="302"/>
    </location>
</feature>
<evidence type="ECO:0000256" key="3">
    <source>
        <dbReference type="ARBA" id="ARBA00022475"/>
    </source>
</evidence>
<feature type="domain" description="Concentrative nucleoside transporter N-terminal" evidence="8">
    <location>
        <begin position="10"/>
        <end position="81"/>
    </location>
</feature>
<name>A0A5J6SKG3_9BACI</name>
<reference evidence="11 12" key="1">
    <citation type="submission" date="2018-07" db="EMBL/GenBank/DDBJ databases">
        <title>Complete genome sequence of Psychrobacillus sp. PB01, isolated from iceberg, and comparative genome analysis of Psychrobacillus strains.</title>
        <authorList>
            <person name="Lee P.C."/>
        </authorList>
    </citation>
    <scope>NUCLEOTIDE SEQUENCE [LARGE SCALE GENOMIC DNA]</scope>
    <source>
        <strain evidence="11 12">PB01</strain>
    </source>
</reference>
<keyword evidence="12" id="KW-1185">Reference proteome</keyword>
<protein>
    <submittedName>
        <fullName evidence="11">NupC/NupG family nucleoside CNT transporter</fullName>
    </submittedName>
</protein>
<evidence type="ECO:0000259" key="10">
    <source>
        <dbReference type="Pfam" id="PF07670"/>
    </source>
</evidence>
<evidence type="ECO:0000256" key="6">
    <source>
        <dbReference type="ARBA" id="ARBA00023136"/>
    </source>
</evidence>
<gene>
    <name evidence="11" type="ORF">PB01_06120</name>
</gene>
<dbReference type="AlphaFoldDB" id="A0A5J6SKG3"/>
<dbReference type="GO" id="GO:0005886">
    <property type="term" value="C:plasma membrane"/>
    <property type="evidence" value="ECO:0007669"/>
    <property type="project" value="UniProtKB-SubCell"/>
</dbReference>
<accession>A0A5J6SKG3</accession>
<dbReference type="EMBL" id="CP031223">
    <property type="protein sequence ID" value="QFF98435.1"/>
    <property type="molecule type" value="Genomic_DNA"/>
</dbReference>
<dbReference type="OrthoDB" id="9766455at2"/>
<dbReference type="GO" id="GO:0005337">
    <property type="term" value="F:nucleoside transmembrane transporter activity"/>
    <property type="evidence" value="ECO:0007669"/>
    <property type="project" value="InterPro"/>
</dbReference>
<comment type="similarity">
    <text evidence="2">Belongs to the concentrative nucleoside transporter (CNT) (TC 2.A.41) family.</text>
</comment>
<dbReference type="Pfam" id="PF07662">
    <property type="entry name" value="Nucleos_tra2_C"/>
    <property type="match status" value="1"/>
</dbReference>
<evidence type="ECO:0000256" key="4">
    <source>
        <dbReference type="ARBA" id="ARBA00022692"/>
    </source>
</evidence>
<keyword evidence="4 7" id="KW-0812">Transmembrane</keyword>